<comment type="caution">
    <text evidence="3">The sequence shown here is derived from an EMBL/GenBank/DDBJ whole genome shotgun (WGS) entry which is preliminary data.</text>
</comment>
<feature type="compositionally biased region" description="Basic and acidic residues" evidence="2">
    <location>
        <begin position="531"/>
        <end position="542"/>
    </location>
</feature>
<keyword evidence="1" id="KW-0175">Coiled coil</keyword>
<feature type="region of interest" description="Disordered" evidence="2">
    <location>
        <begin position="623"/>
        <end position="676"/>
    </location>
</feature>
<feature type="coiled-coil region" evidence="1">
    <location>
        <begin position="950"/>
        <end position="984"/>
    </location>
</feature>
<reference evidence="3 4" key="1">
    <citation type="journal article" date="2020" name="ISME J.">
        <title>Uncovering the hidden diversity of litter-decomposition mechanisms in mushroom-forming fungi.</title>
        <authorList>
            <person name="Floudas D."/>
            <person name="Bentzer J."/>
            <person name="Ahren D."/>
            <person name="Johansson T."/>
            <person name="Persson P."/>
            <person name="Tunlid A."/>
        </authorList>
    </citation>
    <scope>NUCLEOTIDE SEQUENCE [LARGE SCALE GENOMIC DNA]</scope>
    <source>
        <strain evidence="3 4">CBS 406.79</strain>
    </source>
</reference>
<dbReference type="OrthoDB" id="3216045at2759"/>
<feature type="compositionally biased region" description="Polar residues" evidence="2">
    <location>
        <begin position="565"/>
        <end position="577"/>
    </location>
</feature>
<evidence type="ECO:0000313" key="4">
    <source>
        <dbReference type="Proteomes" id="UP000518752"/>
    </source>
</evidence>
<feature type="compositionally biased region" description="Low complexity" evidence="2">
    <location>
        <begin position="265"/>
        <end position="283"/>
    </location>
</feature>
<feature type="compositionally biased region" description="Low complexity" evidence="2">
    <location>
        <begin position="393"/>
        <end position="404"/>
    </location>
</feature>
<feature type="compositionally biased region" description="Low complexity" evidence="2">
    <location>
        <begin position="328"/>
        <end position="346"/>
    </location>
</feature>
<evidence type="ECO:0000313" key="3">
    <source>
        <dbReference type="EMBL" id="KAF5391239.1"/>
    </source>
</evidence>
<feature type="compositionally biased region" description="Polar residues" evidence="2">
    <location>
        <begin position="57"/>
        <end position="69"/>
    </location>
</feature>
<feature type="compositionally biased region" description="Low complexity" evidence="2">
    <location>
        <begin position="299"/>
        <end position="321"/>
    </location>
</feature>
<feature type="compositionally biased region" description="Polar residues" evidence="2">
    <location>
        <begin position="414"/>
        <end position="432"/>
    </location>
</feature>
<dbReference type="Proteomes" id="UP000518752">
    <property type="component" value="Unassembled WGS sequence"/>
</dbReference>
<feature type="compositionally biased region" description="Low complexity" evidence="2">
    <location>
        <begin position="1"/>
        <end position="13"/>
    </location>
</feature>
<feature type="compositionally biased region" description="Polar residues" evidence="2">
    <location>
        <begin position="368"/>
        <end position="378"/>
    </location>
</feature>
<evidence type="ECO:0000256" key="1">
    <source>
        <dbReference type="SAM" id="Coils"/>
    </source>
</evidence>
<feature type="compositionally biased region" description="Polar residues" evidence="2">
    <location>
        <begin position="1093"/>
        <end position="1111"/>
    </location>
</feature>
<keyword evidence="4" id="KW-1185">Reference proteome</keyword>
<feature type="region of interest" description="Disordered" evidence="2">
    <location>
        <begin position="251"/>
        <end position="351"/>
    </location>
</feature>
<feature type="compositionally biased region" description="Low complexity" evidence="2">
    <location>
        <begin position="551"/>
        <end position="563"/>
    </location>
</feature>
<proteinExistence type="predicted"/>
<feature type="compositionally biased region" description="Low complexity" evidence="2">
    <location>
        <begin position="37"/>
        <end position="50"/>
    </location>
</feature>
<feature type="region of interest" description="Disordered" evidence="2">
    <location>
        <begin position="1"/>
        <end position="171"/>
    </location>
</feature>
<feature type="compositionally biased region" description="Polar residues" evidence="2">
    <location>
        <begin position="476"/>
        <end position="506"/>
    </location>
</feature>
<gene>
    <name evidence="3" type="ORF">D9757_003011</name>
</gene>
<feature type="region of interest" description="Disordered" evidence="2">
    <location>
        <begin position="363"/>
        <end position="435"/>
    </location>
</feature>
<feature type="region of interest" description="Disordered" evidence="2">
    <location>
        <begin position="198"/>
        <end position="219"/>
    </location>
</feature>
<organism evidence="3 4">
    <name type="scientific">Collybiopsis confluens</name>
    <dbReference type="NCBI Taxonomy" id="2823264"/>
    <lineage>
        <taxon>Eukaryota</taxon>
        <taxon>Fungi</taxon>
        <taxon>Dikarya</taxon>
        <taxon>Basidiomycota</taxon>
        <taxon>Agaricomycotina</taxon>
        <taxon>Agaricomycetes</taxon>
        <taxon>Agaricomycetidae</taxon>
        <taxon>Agaricales</taxon>
        <taxon>Marasmiineae</taxon>
        <taxon>Omphalotaceae</taxon>
        <taxon>Collybiopsis</taxon>
    </lineage>
</organism>
<sequence>MSSSKGKAPAGSNANGGSGTVRTGIPTLRSLRTLFAPTSSQQTQQSKSPTNLKVPPQVTQSTKKSSSGSLPARPSLNLPSGSRSSLNSTPTTSHQSLTLPLTARGSLNSLNPEANGSDFRASASDIVRRSMSSVTLGRKSGKDGSERRTRSGSTGRRRKSQEIGDRQEILDIKPDVESSLDSLQPLSKFSSLSQPYSYALSSYSSPSNPDHDTSFESVPVQDLSTIVEADTSGISNVSGVHNLSLAESLSKHLPELPTDSDSHPSRSMTQSPSLSPSSSSATVPPSPLRAVYPSANLTAASDSSSAFGSSSILPSRSSSHSPLPPPSRSSSASASSLHLPRSPSSINAQVRSALQVDPTLAKLLSPNRFASSQRSETSMAGEDDSISSPPSPSFGISDDTSFFPNPSPPTSNSMNAFSSIHTHPQHASTPHSSLRVKKLGLTRPSYIRDPASLDDLPSMYRPGGLALWSGLENLGNSEASTSNSKPGPSRPGSSMATYTSLHSTLPRSMGRTRTRSLSVDEGYPTATSLGRDVRRRDPENFIRRQQRSSHARSLSHFSSSLSHEGSIQPNARPSSTKEAGRARPHISEWLGPRTAKAFKAAGLLENTSPTTLANDNDVYFDPSASPGSPSLNVSFSASAPSSPVRARYSHTRTLPSYPDSPGNESPSPTYAHYPRHLQTPLPRSVSARSSSVLSGSFRSTGGGSTGFGRSVSALSGSVRSVSGATSARSGSLGSLGSLGRSASGSVHSTASTAPTSLSTSAQATKDYLHLKQSQAQTQSSSTVNLPNASVSSPSVLGASVDGITATSEIQFLKEQHYNETSALLAALSDAQRTVKILRDENAQLRKELGALEGERVEWEVKLEEAERERQELKQENTQLTDVLAEAEGENTQLREALLELEGEKKTWTRDKIKLEYRSKQLQSRLKETENYLYVAGKEKEKIQREKETIEGESEVRAEKALRRIEQLEEALNEASGALGVVLDEQQTIENLDPTGDYRALDETLQDMLMTNENYSPTLSSASSSRPPSIFPLPPENMSLLMNEVTDEGDKSATSFSDPEHVLHIEEDSVGRKELLASGNNWRRAMGKLYRSKAISSQPSTASMSSGQNDPNSHSHHTPRRQASLSLSEVQSPSPDHDVRPFSSFDFEYDEHIGNATFYHADPDDSIISDSDDSLGLEVEDLDPTVHASIAFGGNTNLSISMKASAPNRLATNNEHYDDAASIEGIGSPGTPGSPRSLLWMHPSDERHLVDLED</sequence>
<feature type="compositionally biased region" description="Basic and acidic residues" evidence="2">
    <location>
        <begin position="140"/>
        <end position="149"/>
    </location>
</feature>
<feature type="compositionally biased region" description="Basic and acidic residues" evidence="2">
    <location>
        <begin position="160"/>
        <end position="171"/>
    </location>
</feature>
<feature type="region of interest" description="Disordered" evidence="2">
    <location>
        <begin position="1092"/>
        <end position="1142"/>
    </location>
</feature>
<feature type="compositionally biased region" description="Low complexity" evidence="2">
    <location>
        <begin position="198"/>
        <end position="207"/>
    </location>
</feature>
<feature type="compositionally biased region" description="Polar residues" evidence="2">
    <location>
        <begin position="77"/>
        <end position="114"/>
    </location>
</feature>
<feature type="compositionally biased region" description="Low complexity" evidence="2">
    <location>
        <begin position="633"/>
        <end position="646"/>
    </location>
</feature>
<feature type="region of interest" description="Disordered" evidence="2">
    <location>
        <begin position="1220"/>
        <end position="1243"/>
    </location>
</feature>
<feature type="region of interest" description="Disordered" evidence="2">
    <location>
        <begin position="723"/>
        <end position="758"/>
    </location>
</feature>
<feature type="compositionally biased region" description="Basic and acidic residues" evidence="2">
    <location>
        <begin position="251"/>
        <end position="264"/>
    </location>
</feature>
<feature type="region of interest" description="Disordered" evidence="2">
    <location>
        <begin position="476"/>
        <end position="588"/>
    </location>
</feature>
<accession>A0A8H5MEU1</accession>
<dbReference type="AlphaFoldDB" id="A0A8H5MEU1"/>
<evidence type="ECO:0000256" key="2">
    <source>
        <dbReference type="SAM" id="MobiDB-lite"/>
    </source>
</evidence>
<protein>
    <submittedName>
        <fullName evidence="3">Uncharacterized protein</fullName>
    </submittedName>
</protein>
<feature type="compositionally biased region" description="Polar residues" evidence="2">
    <location>
        <begin position="1120"/>
        <end position="1133"/>
    </location>
</feature>
<dbReference type="EMBL" id="JAACJN010000011">
    <property type="protein sequence ID" value="KAF5391239.1"/>
    <property type="molecule type" value="Genomic_DNA"/>
</dbReference>
<feature type="coiled-coil region" evidence="1">
    <location>
        <begin position="827"/>
        <end position="910"/>
    </location>
</feature>
<name>A0A8H5MEU1_9AGAR</name>